<keyword evidence="3" id="KW-1185">Reference proteome</keyword>
<name>A0ABT5VXZ6_9BACT</name>
<proteinExistence type="predicted"/>
<dbReference type="Pfam" id="PF01966">
    <property type="entry name" value="HD"/>
    <property type="match status" value="1"/>
</dbReference>
<evidence type="ECO:0000259" key="1">
    <source>
        <dbReference type="Pfam" id="PF01966"/>
    </source>
</evidence>
<accession>A0ABT5VXZ6</accession>
<dbReference type="Proteomes" id="UP001528920">
    <property type="component" value="Unassembled WGS sequence"/>
</dbReference>
<gene>
    <name evidence="2" type="ORF">L3049_20045</name>
</gene>
<sequence>MTNKHIPTREEAFTLLKKYTKSESLRKHGLAVEAVMRYYAKKYNEDEEKWGVIGLVHDLDWDQFPEDHCNKTREILEQENWPEEYIRAIQSHAWLTCTEVEPKSLLEKTLYAVDELTGLVTTTALIRPSKSVMDVKVKSVKRNWKNKRFAAGVDRTVIARGADMLDIELEDLIHDCIKGMQKIASELGLNGSDLNT</sequence>
<dbReference type="Gene3D" id="1.10.3210.10">
    <property type="entry name" value="Hypothetical protein af1432"/>
    <property type="match status" value="1"/>
</dbReference>
<organism evidence="2 3">
    <name type="scientific">Paralabilibaculum antarcticum</name>
    <dbReference type="NCBI Taxonomy" id="2912572"/>
    <lineage>
        <taxon>Bacteria</taxon>
        <taxon>Pseudomonadati</taxon>
        <taxon>Bacteroidota</taxon>
        <taxon>Bacteroidia</taxon>
        <taxon>Marinilabiliales</taxon>
        <taxon>Marinifilaceae</taxon>
        <taxon>Paralabilibaculum</taxon>
    </lineage>
</organism>
<dbReference type="SUPFAM" id="SSF109604">
    <property type="entry name" value="HD-domain/PDEase-like"/>
    <property type="match status" value="1"/>
</dbReference>
<reference evidence="2 3" key="1">
    <citation type="submission" date="2022-01" db="EMBL/GenBank/DDBJ databases">
        <title>Labilibaculum sp. nov, a marine bacterium isolated from Antarctica.</title>
        <authorList>
            <person name="Dai W."/>
        </authorList>
    </citation>
    <scope>NUCLEOTIDE SEQUENCE [LARGE SCALE GENOMIC DNA]</scope>
    <source>
        <strain evidence="2 3">DW002</strain>
    </source>
</reference>
<dbReference type="InterPro" id="IPR006675">
    <property type="entry name" value="HDIG_dom"/>
</dbReference>
<dbReference type="EMBL" id="JAKJSC010000009">
    <property type="protein sequence ID" value="MDE5420291.1"/>
    <property type="molecule type" value="Genomic_DNA"/>
</dbReference>
<evidence type="ECO:0000313" key="2">
    <source>
        <dbReference type="EMBL" id="MDE5420291.1"/>
    </source>
</evidence>
<feature type="domain" description="HD" evidence="1">
    <location>
        <begin position="27"/>
        <end position="116"/>
    </location>
</feature>
<dbReference type="PANTHER" id="PTHR38659:SF2">
    <property type="entry name" value="HDIG DOMAIN PROTEIN"/>
    <property type="match status" value="1"/>
</dbReference>
<evidence type="ECO:0000313" key="3">
    <source>
        <dbReference type="Proteomes" id="UP001528920"/>
    </source>
</evidence>
<dbReference type="InterPro" id="IPR006674">
    <property type="entry name" value="HD_domain"/>
</dbReference>
<dbReference type="RefSeq" id="WP_275111622.1">
    <property type="nucleotide sequence ID" value="NZ_JAKJSC010000009.1"/>
</dbReference>
<comment type="caution">
    <text evidence="2">The sequence shown here is derived from an EMBL/GenBank/DDBJ whole genome shotgun (WGS) entry which is preliminary data.</text>
</comment>
<protein>
    <submittedName>
        <fullName evidence="2">HDIG domain-containing protein</fullName>
    </submittedName>
</protein>
<dbReference type="NCBIfam" id="TIGR00277">
    <property type="entry name" value="HDIG"/>
    <property type="match status" value="1"/>
</dbReference>
<dbReference type="PANTHER" id="PTHR38659">
    <property type="entry name" value="METAL-DEPENDENT PHOSPHOHYDROLASE"/>
    <property type="match status" value="1"/>
</dbReference>